<feature type="domain" description="Glycosyl transferase family 1" evidence="1">
    <location>
        <begin position="329"/>
        <end position="488"/>
    </location>
</feature>
<dbReference type="AlphaFoldDB" id="A0A060M6I1"/>
<dbReference type="PANTHER" id="PTHR12526">
    <property type="entry name" value="GLYCOSYLTRANSFERASE"/>
    <property type="match status" value="1"/>
</dbReference>
<organism evidence="2 3">
    <name type="scientific">Shouchella lehensis G1</name>
    <dbReference type="NCBI Taxonomy" id="1246626"/>
    <lineage>
        <taxon>Bacteria</taxon>
        <taxon>Bacillati</taxon>
        <taxon>Bacillota</taxon>
        <taxon>Bacilli</taxon>
        <taxon>Bacillales</taxon>
        <taxon>Bacillaceae</taxon>
        <taxon>Shouchella</taxon>
    </lineage>
</organism>
<dbReference type="Pfam" id="PF00534">
    <property type="entry name" value="Glycos_transf_1"/>
    <property type="match status" value="1"/>
</dbReference>
<dbReference type="EMBL" id="CP003923">
    <property type="protein sequence ID" value="AIC96163.1"/>
    <property type="molecule type" value="Genomic_DNA"/>
</dbReference>
<dbReference type="GO" id="GO:0016757">
    <property type="term" value="F:glycosyltransferase activity"/>
    <property type="evidence" value="ECO:0007669"/>
    <property type="project" value="InterPro"/>
</dbReference>
<dbReference type="eggNOG" id="COG0438">
    <property type="taxonomic scope" value="Bacteria"/>
</dbReference>
<keyword evidence="2" id="KW-0808">Transferase</keyword>
<evidence type="ECO:0000313" key="2">
    <source>
        <dbReference type="EMBL" id="AIC96163.1"/>
    </source>
</evidence>
<gene>
    <name evidence="2" type="ORF">BleG1_3616</name>
</gene>
<sequence length="521" mass="60522">MFENKVFLVTYGIGPESGGVTVATLNQSKMFADANYDVSIITFEYNREYKQIFADLKAMNRIYDDADHLNKYEYYAKKNTLSFEKDEALYLKEHPFYEEGYQTLLHDEESFVQIFDNGGLVKQKYYDADQKLIAVEYFNELKVLLKRVDFSDEKYPLRIQLYNDSTGFLSRESYYTADGFCYLTRYYNEKGDSGEVYLFDRATNQVTKFTGNKQHDSHWLNELAVEQKIGKKLPLFISNGQGSGSKVLGIDKKKGKKAFFVHNNHLHKPFTYGSEVKKKYDYVFSRINKFDAIIVLTEKQKQDIQAQYGEHQNIFVIPNAITITKHEPVEKLQNTVIMVTRLEKQKHLQRAIKLFPLVVKKIPNAQLNIFGKGSQKEQLEKCIKDNKMENHVFLRGYSRNIKQEIKKSNVSLLTSNYEGLPLAAVESLENGTPVVSYDFNYGATDIVDSGETGYVEPVDDKKALANRLIYLLQNPEIAEAMGELGRERMIERYSSEVVYQKWMDMLKKLNVSSKKWFFQRK</sequence>
<reference evidence="2 3" key="1">
    <citation type="journal article" date="2014" name="Gene">
        <title>A comparative genomic analysis of the alkalitolerant soil bacterium Bacillus lehensis G1.</title>
        <authorList>
            <person name="Noor Y.M."/>
            <person name="Samsulrizal N.H."/>
            <person name="Jema'on N.A."/>
            <person name="Low K.O."/>
            <person name="Ramli A.N."/>
            <person name="Alias N.I."/>
            <person name="Damis S.I."/>
            <person name="Fuzi S.F."/>
            <person name="Isa M.N."/>
            <person name="Murad A.M."/>
            <person name="Raih M.F."/>
            <person name="Bakar F.D."/>
            <person name="Najimudin N."/>
            <person name="Mahadi N.M."/>
            <person name="Illias R.M."/>
        </authorList>
    </citation>
    <scope>NUCLEOTIDE SEQUENCE [LARGE SCALE GENOMIC DNA]</scope>
    <source>
        <strain evidence="2 3">G1</strain>
    </source>
</reference>
<dbReference type="PATRIC" id="fig|1246626.3.peg.3606"/>
<accession>A0A060M6I1</accession>
<dbReference type="SUPFAM" id="SSF53756">
    <property type="entry name" value="UDP-Glycosyltransferase/glycogen phosphorylase"/>
    <property type="match status" value="1"/>
</dbReference>
<name>A0A060M6I1_9BACI</name>
<dbReference type="RefSeq" id="WP_038483844.1">
    <property type="nucleotide sequence ID" value="NZ_CP003923.1"/>
</dbReference>
<keyword evidence="3" id="KW-1185">Reference proteome</keyword>
<evidence type="ECO:0000313" key="3">
    <source>
        <dbReference type="Proteomes" id="UP000027142"/>
    </source>
</evidence>
<dbReference type="OrthoDB" id="570545at2"/>
<protein>
    <submittedName>
        <fullName evidence="2">Glycosyltransferase</fullName>
    </submittedName>
</protein>
<dbReference type="KEGG" id="ble:BleG1_3616"/>
<dbReference type="PANTHER" id="PTHR12526:SF630">
    <property type="entry name" value="GLYCOSYLTRANSFERASE"/>
    <property type="match status" value="1"/>
</dbReference>
<proteinExistence type="predicted"/>
<dbReference type="Proteomes" id="UP000027142">
    <property type="component" value="Chromosome"/>
</dbReference>
<dbReference type="InterPro" id="IPR001296">
    <property type="entry name" value="Glyco_trans_1"/>
</dbReference>
<evidence type="ECO:0000259" key="1">
    <source>
        <dbReference type="Pfam" id="PF00534"/>
    </source>
</evidence>
<dbReference type="HOGENOM" id="CLU_009583_21_4_9"/>
<dbReference type="STRING" id="1246626.BleG1_3616"/>
<dbReference type="Gene3D" id="3.40.50.2000">
    <property type="entry name" value="Glycogen Phosphorylase B"/>
    <property type="match status" value="3"/>
</dbReference>